<sequence>MSLLPVAEAQARLLALAAPLPVETVPLVDAVGRWTAGNVLALRDQPSRDLSAMDGYAIRYAERPGPWTVIGESAAGGGLDRPLGTGEAARIFTGAPVPDGADCVLVQEEAERAGDRLTMNGEGPRRVGGNIRPQGTDFKSETILIAEGRKIDGRHVALAGIGGHATVTVRRRPRVALISTGDELVPLGQPTPGANLPASNAPMLAALLAGRPAEVRDQGIVPDDLDRIAAAFRTAAAQADIIVTTGGVSVGDRDLVRPALEKAGARLDFWRVAMRPGKPLLAGTLDGAIVLGLPGNPVSSYVTACLFLLPLIAQLGGAADPLPRPRTVTLGAALPANGQRQDYLRARIENGLAFAPDGQDSAALMALAAADGLIVRPPHVPPAAIGESVEMLDLRDAGGH</sequence>
<dbReference type="InterPro" id="IPR001453">
    <property type="entry name" value="MoaB/Mog_dom"/>
</dbReference>
<evidence type="ECO:0000259" key="7">
    <source>
        <dbReference type="SMART" id="SM00852"/>
    </source>
</evidence>
<dbReference type="Pfam" id="PF03454">
    <property type="entry name" value="MoeA_C"/>
    <property type="match status" value="1"/>
</dbReference>
<proteinExistence type="inferred from homology"/>
<dbReference type="SMART" id="SM00852">
    <property type="entry name" value="MoCF_biosynth"/>
    <property type="match status" value="1"/>
</dbReference>
<dbReference type="Gene3D" id="2.40.340.10">
    <property type="entry name" value="MoeA, C-terminal, domain IV"/>
    <property type="match status" value="1"/>
</dbReference>
<name>A0ABT6N0G2_9SPHN</name>
<dbReference type="Gene3D" id="2.170.190.11">
    <property type="entry name" value="Molybdopterin biosynthesis moea protein, domain 3"/>
    <property type="match status" value="1"/>
</dbReference>
<evidence type="ECO:0000313" key="8">
    <source>
        <dbReference type="EMBL" id="MDH7638593.1"/>
    </source>
</evidence>
<protein>
    <recommendedName>
        <fullName evidence="6">Molybdopterin molybdenumtransferase</fullName>
        <ecNumber evidence="6">2.10.1.1</ecNumber>
    </recommendedName>
</protein>
<evidence type="ECO:0000256" key="5">
    <source>
        <dbReference type="ARBA" id="ARBA00047317"/>
    </source>
</evidence>
<keyword evidence="6" id="KW-0808">Transferase</keyword>
<dbReference type="Pfam" id="PF03453">
    <property type="entry name" value="MoeA_N"/>
    <property type="match status" value="1"/>
</dbReference>
<accession>A0ABT6N0G2</accession>
<comment type="pathway">
    <text evidence="2 6">Cofactor biosynthesis; molybdopterin biosynthesis.</text>
</comment>
<dbReference type="EMBL" id="JARYGZ010000001">
    <property type="protein sequence ID" value="MDH7638593.1"/>
    <property type="molecule type" value="Genomic_DNA"/>
</dbReference>
<dbReference type="PANTHER" id="PTHR10192:SF5">
    <property type="entry name" value="GEPHYRIN"/>
    <property type="match status" value="1"/>
</dbReference>
<keyword evidence="6" id="KW-0479">Metal-binding</keyword>
<keyword evidence="6" id="KW-0460">Magnesium</keyword>
<dbReference type="InterPro" id="IPR036425">
    <property type="entry name" value="MoaB/Mog-like_dom_sf"/>
</dbReference>
<comment type="caution">
    <text evidence="8">The sequence shown here is derived from an EMBL/GenBank/DDBJ whole genome shotgun (WGS) entry which is preliminary data.</text>
</comment>
<keyword evidence="9" id="KW-1185">Reference proteome</keyword>
<dbReference type="InterPro" id="IPR038987">
    <property type="entry name" value="MoeA-like"/>
</dbReference>
<keyword evidence="4 6" id="KW-0501">Molybdenum cofactor biosynthesis</keyword>
<dbReference type="CDD" id="cd00887">
    <property type="entry name" value="MoeA"/>
    <property type="match status" value="1"/>
</dbReference>
<dbReference type="NCBIfam" id="TIGR00177">
    <property type="entry name" value="molyb_syn"/>
    <property type="match status" value="1"/>
</dbReference>
<comment type="cofactor">
    <cofactor evidence="6">
        <name>Mg(2+)</name>
        <dbReference type="ChEBI" id="CHEBI:18420"/>
    </cofactor>
</comment>
<evidence type="ECO:0000256" key="2">
    <source>
        <dbReference type="ARBA" id="ARBA00005046"/>
    </source>
</evidence>
<evidence type="ECO:0000256" key="6">
    <source>
        <dbReference type="RuleBase" id="RU365090"/>
    </source>
</evidence>
<dbReference type="Gene3D" id="3.90.105.10">
    <property type="entry name" value="Molybdopterin biosynthesis moea protein, domain 2"/>
    <property type="match status" value="1"/>
</dbReference>
<evidence type="ECO:0000256" key="4">
    <source>
        <dbReference type="ARBA" id="ARBA00023150"/>
    </source>
</evidence>
<organism evidence="8 9">
    <name type="scientific">Sphingomonas oryzagri</name>
    <dbReference type="NCBI Taxonomy" id="3042314"/>
    <lineage>
        <taxon>Bacteria</taxon>
        <taxon>Pseudomonadati</taxon>
        <taxon>Pseudomonadota</taxon>
        <taxon>Alphaproteobacteria</taxon>
        <taxon>Sphingomonadales</taxon>
        <taxon>Sphingomonadaceae</taxon>
        <taxon>Sphingomonas</taxon>
    </lineage>
</organism>
<dbReference type="RefSeq" id="WP_281043884.1">
    <property type="nucleotide sequence ID" value="NZ_JARYGZ010000001.1"/>
</dbReference>
<dbReference type="EC" id="2.10.1.1" evidence="6"/>
<dbReference type="Gene3D" id="3.40.980.10">
    <property type="entry name" value="MoaB/Mog-like domain"/>
    <property type="match status" value="1"/>
</dbReference>
<keyword evidence="6" id="KW-0500">Molybdenum</keyword>
<dbReference type="PANTHER" id="PTHR10192">
    <property type="entry name" value="MOLYBDOPTERIN BIOSYNTHESIS PROTEIN"/>
    <property type="match status" value="1"/>
</dbReference>
<gene>
    <name evidence="8" type="ORF">QGN17_07605</name>
</gene>
<dbReference type="InterPro" id="IPR036688">
    <property type="entry name" value="MoeA_C_domain_IV_sf"/>
</dbReference>
<dbReference type="SUPFAM" id="SSF53218">
    <property type="entry name" value="Molybdenum cofactor biosynthesis proteins"/>
    <property type="match status" value="1"/>
</dbReference>
<comment type="function">
    <text evidence="1 6">Catalyzes the insertion of molybdate into adenylated molybdopterin with the concomitant release of AMP.</text>
</comment>
<feature type="domain" description="MoaB/Mog" evidence="7">
    <location>
        <begin position="176"/>
        <end position="314"/>
    </location>
</feature>
<evidence type="ECO:0000256" key="1">
    <source>
        <dbReference type="ARBA" id="ARBA00002901"/>
    </source>
</evidence>
<dbReference type="SUPFAM" id="SSF63882">
    <property type="entry name" value="MoeA N-terminal region -like"/>
    <property type="match status" value="1"/>
</dbReference>
<dbReference type="Proteomes" id="UP001160625">
    <property type="component" value="Unassembled WGS sequence"/>
</dbReference>
<reference evidence="8" key="1">
    <citation type="submission" date="2023-04" db="EMBL/GenBank/DDBJ databases">
        <title>Sphingomonas sp. MAHUQ-71 isolated from rice field.</title>
        <authorList>
            <person name="Huq M.A."/>
        </authorList>
    </citation>
    <scope>NUCLEOTIDE SEQUENCE</scope>
    <source>
        <strain evidence="8">MAHUQ-71</strain>
    </source>
</reference>
<dbReference type="SUPFAM" id="SSF63867">
    <property type="entry name" value="MoeA C-terminal domain-like"/>
    <property type="match status" value="1"/>
</dbReference>
<dbReference type="InterPro" id="IPR036135">
    <property type="entry name" value="MoeA_linker/N_sf"/>
</dbReference>
<dbReference type="InterPro" id="IPR005111">
    <property type="entry name" value="MoeA_C_domain_IV"/>
</dbReference>
<dbReference type="InterPro" id="IPR005110">
    <property type="entry name" value="MoeA_linker/N"/>
</dbReference>
<comment type="catalytic activity">
    <reaction evidence="5">
        <text>adenylyl-molybdopterin + molybdate = Mo-molybdopterin + AMP + H(+)</text>
        <dbReference type="Rhea" id="RHEA:35047"/>
        <dbReference type="ChEBI" id="CHEBI:15378"/>
        <dbReference type="ChEBI" id="CHEBI:36264"/>
        <dbReference type="ChEBI" id="CHEBI:62727"/>
        <dbReference type="ChEBI" id="CHEBI:71302"/>
        <dbReference type="ChEBI" id="CHEBI:456215"/>
        <dbReference type="EC" id="2.10.1.1"/>
    </reaction>
</comment>
<evidence type="ECO:0000256" key="3">
    <source>
        <dbReference type="ARBA" id="ARBA00010763"/>
    </source>
</evidence>
<comment type="similarity">
    <text evidence="3 6">Belongs to the MoeA family.</text>
</comment>
<dbReference type="Pfam" id="PF00994">
    <property type="entry name" value="MoCF_biosynth"/>
    <property type="match status" value="1"/>
</dbReference>
<evidence type="ECO:0000313" key="9">
    <source>
        <dbReference type="Proteomes" id="UP001160625"/>
    </source>
</evidence>